<proteinExistence type="predicted"/>
<comment type="caution">
    <text evidence="1">The sequence shown here is derived from an EMBL/GenBank/DDBJ whole genome shotgun (WGS) entry which is preliminary data.</text>
</comment>
<sequence>MDFENTANVNLLIEDLENILDEMFLRGLGCAYNNIIEDINIVSKKCKDIGLFFATEKLDNIKKELSKKQHSMNFNYSKVVEEYYALSVYVNVIK</sequence>
<protein>
    <submittedName>
        <fullName evidence="1">Uncharacterized protein</fullName>
    </submittedName>
</protein>
<accession>A0ABT4CRJ8</accession>
<dbReference type="RefSeq" id="WP_268050554.1">
    <property type="nucleotide sequence ID" value="NZ_JAPQES010000005.1"/>
</dbReference>
<organism evidence="1 2">
    <name type="scientific">Clostridium ganghwense</name>
    <dbReference type="NCBI Taxonomy" id="312089"/>
    <lineage>
        <taxon>Bacteria</taxon>
        <taxon>Bacillati</taxon>
        <taxon>Bacillota</taxon>
        <taxon>Clostridia</taxon>
        <taxon>Eubacteriales</taxon>
        <taxon>Clostridiaceae</taxon>
        <taxon>Clostridium</taxon>
    </lineage>
</organism>
<keyword evidence="2" id="KW-1185">Reference proteome</keyword>
<gene>
    <name evidence="1" type="ORF">OXH55_13605</name>
</gene>
<evidence type="ECO:0000313" key="1">
    <source>
        <dbReference type="EMBL" id="MCY6371676.1"/>
    </source>
</evidence>
<dbReference type="EMBL" id="JAPQES010000005">
    <property type="protein sequence ID" value="MCY6371676.1"/>
    <property type="molecule type" value="Genomic_DNA"/>
</dbReference>
<dbReference type="Proteomes" id="UP001079657">
    <property type="component" value="Unassembled WGS sequence"/>
</dbReference>
<name>A0ABT4CRJ8_9CLOT</name>
<evidence type="ECO:0000313" key="2">
    <source>
        <dbReference type="Proteomes" id="UP001079657"/>
    </source>
</evidence>
<reference evidence="1" key="1">
    <citation type="submission" date="2022-12" db="EMBL/GenBank/DDBJ databases">
        <authorList>
            <person name="Wang J."/>
        </authorList>
    </citation>
    <scope>NUCLEOTIDE SEQUENCE</scope>
    <source>
        <strain evidence="1">HY-42-06</strain>
    </source>
</reference>